<dbReference type="EMBL" id="CP136051">
    <property type="protein sequence ID" value="WOK07324.1"/>
    <property type="molecule type" value="Genomic_DNA"/>
</dbReference>
<gene>
    <name evidence="1" type="ORF">RT717_01650</name>
</gene>
<dbReference type="Pfam" id="PF14054">
    <property type="entry name" value="DUF4249"/>
    <property type="match status" value="1"/>
</dbReference>
<keyword evidence="2" id="KW-1185">Reference proteome</keyword>
<evidence type="ECO:0000313" key="1">
    <source>
        <dbReference type="EMBL" id="WOK07324.1"/>
    </source>
</evidence>
<proteinExistence type="predicted"/>
<dbReference type="RefSeq" id="WP_317490006.1">
    <property type="nucleotide sequence ID" value="NZ_CP136051.1"/>
</dbReference>
<organism evidence="1 2">
    <name type="scientific">Imperialibacter roseus</name>
    <dbReference type="NCBI Taxonomy" id="1324217"/>
    <lineage>
        <taxon>Bacteria</taxon>
        <taxon>Pseudomonadati</taxon>
        <taxon>Bacteroidota</taxon>
        <taxon>Cytophagia</taxon>
        <taxon>Cytophagales</taxon>
        <taxon>Flammeovirgaceae</taxon>
        <taxon>Imperialibacter</taxon>
    </lineage>
</organism>
<dbReference type="Proteomes" id="UP001302349">
    <property type="component" value="Chromosome"/>
</dbReference>
<name>A0ABZ0IQQ0_9BACT</name>
<evidence type="ECO:0000313" key="2">
    <source>
        <dbReference type="Proteomes" id="UP001302349"/>
    </source>
</evidence>
<dbReference type="PROSITE" id="PS51257">
    <property type="entry name" value="PROKAR_LIPOPROTEIN"/>
    <property type="match status" value="1"/>
</dbReference>
<accession>A0ABZ0IQQ0</accession>
<dbReference type="InterPro" id="IPR025345">
    <property type="entry name" value="DUF4249"/>
</dbReference>
<reference evidence="1 2" key="1">
    <citation type="journal article" date="2023" name="Microbiol. Resour. Announc.">
        <title>Complete Genome Sequence of Imperialibacter roseus strain P4T.</title>
        <authorList>
            <person name="Tizabi D.R."/>
            <person name="Bachvaroff T."/>
            <person name="Hill R.T."/>
        </authorList>
    </citation>
    <scope>NUCLEOTIDE SEQUENCE [LARGE SCALE GENOMIC DNA]</scope>
    <source>
        <strain evidence="1 2">P4T</strain>
    </source>
</reference>
<protein>
    <submittedName>
        <fullName evidence="1">DUF4249 domain-containing protein</fullName>
    </submittedName>
</protein>
<sequence length="314" mass="34698">MKKIIYIALIVFGFGCETAIQPELKEAEEILVIDAWLTQKMERQKVMVSRSQPYFDNSYPSLTPGAQVTVEDLNTGVVYNFQEGADAYYWDPADAPLGEVGHTYKLAVTYGGETFEALSTLGRVPEVDTILYKYNSKDFNILESYYSAEFVAVDPLGEGDAYWIKAWKNGNYLGKPSEINIAFDAGLSPSQSVDGEVFHQVIRRDFVNPLDPLPDRKNYYHPPYEIGDSLYVEIHSIDPVTFEYLTGVILQTNRPGGFSELFATPLANVMTNVKSTDENSNTNVAGFFNVSAVSSGGGKITQAVADEARANAGK</sequence>